<organism evidence="1 2">
    <name type="scientific">Cryomyces antarcticus</name>
    <dbReference type="NCBI Taxonomy" id="329879"/>
    <lineage>
        <taxon>Eukaryota</taxon>
        <taxon>Fungi</taxon>
        <taxon>Dikarya</taxon>
        <taxon>Ascomycota</taxon>
        <taxon>Pezizomycotina</taxon>
        <taxon>Dothideomycetes</taxon>
        <taxon>Dothideomycetes incertae sedis</taxon>
        <taxon>Cryomyces</taxon>
    </lineage>
</organism>
<keyword evidence="2" id="KW-1185">Reference proteome</keyword>
<comment type="caution">
    <text evidence="1">The sequence shown here is derived from an EMBL/GenBank/DDBJ whole genome shotgun (WGS) entry which is preliminary data.</text>
</comment>
<reference evidence="1 2" key="1">
    <citation type="submission" date="2023-08" db="EMBL/GenBank/DDBJ databases">
        <title>Black Yeasts Isolated from many extreme environments.</title>
        <authorList>
            <person name="Coleine C."/>
            <person name="Stajich J.E."/>
            <person name="Selbmann L."/>
        </authorList>
    </citation>
    <scope>NUCLEOTIDE SEQUENCE [LARGE SCALE GENOMIC DNA]</scope>
    <source>
        <strain evidence="1 2">CCFEE 536</strain>
    </source>
</reference>
<dbReference type="EMBL" id="JAVRRA010016614">
    <property type="protein sequence ID" value="KAK5201475.1"/>
    <property type="molecule type" value="Genomic_DNA"/>
</dbReference>
<name>A0ABR0LQZ4_9PEZI</name>
<sequence>MEPAALEVENWRQDVCMWQPVLLHGIVAKAMSFPRKALFLAAFDENAKGPRAGPSGSETSRSGILRNPTSLILAFENPDSSVAASDTSSFDCLHSFAPTMV</sequence>
<evidence type="ECO:0000313" key="2">
    <source>
        <dbReference type="Proteomes" id="UP001357485"/>
    </source>
</evidence>
<proteinExistence type="predicted"/>
<accession>A0ABR0LQZ4</accession>
<gene>
    <name evidence="1" type="ORF">LTR16_002527</name>
</gene>
<dbReference type="Proteomes" id="UP001357485">
    <property type="component" value="Unassembled WGS sequence"/>
</dbReference>
<protein>
    <submittedName>
        <fullName evidence="1">Uncharacterized protein</fullName>
    </submittedName>
</protein>
<evidence type="ECO:0000313" key="1">
    <source>
        <dbReference type="EMBL" id="KAK5201475.1"/>
    </source>
</evidence>